<keyword evidence="7 11" id="KW-0418">Kinase</keyword>
<protein>
    <recommendedName>
        <fullName evidence="3">histidine kinase</fullName>
        <ecNumber evidence="3">2.7.13.3</ecNumber>
    </recommendedName>
</protein>
<dbReference type="InterPro" id="IPR003661">
    <property type="entry name" value="HisK_dim/P_dom"/>
</dbReference>
<dbReference type="SUPFAM" id="SSF47384">
    <property type="entry name" value="Homodimeric domain of signal transducing histidine kinase"/>
    <property type="match status" value="1"/>
</dbReference>
<evidence type="ECO:0000256" key="7">
    <source>
        <dbReference type="ARBA" id="ARBA00022777"/>
    </source>
</evidence>
<name>A0A497W6I5_9RHOB</name>
<organism evidence="11 12">
    <name type="scientific">Litoreibacter meonggei</name>
    <dbReference type="NCBI Taxonomy" id="1049199"/>
    <lineage>
        <taxon>Bacteria</taxon>
        <taxon>Pseudomonadati</taxon>
        <taxon>Pseudomonadota</taxon>
        <taxon>Alphaproteobacteria</taxon>
        <taxon>Rhodobacterales</taxon>
        <taxon>Roseobacteraceae</taxon>
        <taxon>Litoreibacter</taxon>
    </lineage>
</organism>
<feature type="domain" description="Histidine kinase" evidence="10">
    <location>
        <begin position="255"/>
        <end position="474"/>
    </location>
</feature>
<dbReference type="InterPro" id="IPR036097">
    <property type="entry name" value="HisK_dim/P_sf"/>
</dbReference>
<evidence type="ECO:0000256" key="2">
    <source>
        <dbReference type="ARBA" id="ARBA00004651"/>
    </source>
</evidence>
<dbReference type="GO" id="GO:0005886">
    <property type="term" value="C:plasma membrane"/>
    <property type="evidence" value="ECO:0007669"/>
    <property type="project" value="UniProtKB-SubCell"/>
</dbReference>
<dbReference type="InterPro" id="IPR036890">
    <property type="entry name" value="HATPase_C_sf"/>
</dbReference>
<reference evidence="11 12" key="1">
    <citation type="submission" date="2018-10" db="EMBL/GenBank/DDBJ databases">
        <title>Genomic Encyclopedia of Archaeal and Bacterial Type Strains, Phase II (KMG-II): from individual species to whole genera.</title>
        <authorList>
            <person name="Goeker M."/>
        </authorList>
    </citation>
    <scope>NUCLEOTIDE SEQUENCE [LARGE SCALE GENOMIC DNA]</scope>
    <source>
        <strain evidence="11 12">DSM 29466</strain>
    </source>
</reference>
<evidence type="ECO:0000313" key="11">
    <source>
        <dbReference type="EMBL" id="RLJ51532.1"/>
    </source>
</evidence>
<evidence type="ECO:0000256" key="6">
    <source>
        <dbReference type="ARBA" id="ARBA00022741"/>
    </source>
</evidence>
<dbReference type="GO" id="GO:0000155">
    <property type="term" value="F:phosphorelay sensor kinase activity"/>
    <property type="evidence" value="ECO:0007669"/>
    <property type="project" value="InterPro"/>
</dbReference>
<dbReference type="PANTHER" id="PTHR44936:SF10">
    <property type="entry name" value="SENSOR PROTEIN RSTB"/>
    <property type="match status" value="1"/>
</dbReference>
<sequence>MIGAILVLAALFMGGGTVWMWEKSTSDWRAYGTASYDAGVTLYYALQNGTAPPAGIKLTPLPTDDQVHATNGSFRQIAGAPAASRITIVPILPDVANQITGASVTMAILSPDLTYGLADLPHRDGQTAAETMGAITRKLATFCNDPFVVARMGDADWVEIDGNAVWGCAAAPPDRRILAALLAVVATGILMTVALNLPVSFSSFAEQLSNRRRVGGPTRYDPTGPQELQEIITAVNSYLEVEREQLAGRAAVLSGVSHDLGTPATRLRLRAALIQDTDLRQKFETDIDSMTGIIESVLTYTHVEMGAEEPRNLSLTSLLDAIVANYQDVGRPVTLRKAKDVVLQGGKSIFMSRQGYGVVSNDRDTVVYGRPVSLERAITNLIENALKYGRRATVSLEANAQSATILIEDEGSESSAAEIEKLLAPFQRGENTATIDGHGLGLTIVATIAKLHGGQLTFEDSATGVTARLAIQRS</sequence>
<keyword evidence="9" id="KW-1133">Transmembrane helix</keyword>
<keyword evidence="4" id="KW-1003">Cell membrane</keyword>
<keyword evidence="9" id="KW-0472">Membrane</keyword>
<keyword evidence="9" id="KW-0812">Transmembrane</keyword>
<evidence type="ECO:0000256" key="3">
    <source>
        <dbReference type="ARBA" id="ARBA00012438"/>
    </source>
</evidence>
<dbReference type="InterPro" id="IPR003594">
    <property type="entry name" value="HATPase_dom"/>
</dbReference>
<dbReference type="GO" id="GO:0005524">
    <property type="term" value="F:ATP binding"/>
    <property type="evidence" value="ECO:0007669"/>
    <property type="project" value="UniProtKB-KW"/>
</dbReference>
<dbReference type="InterPro" id="IPR050980">
    <property type="entry name" value="2C_sensor_his_kinase"/>
</dbReference>
<evidence type="ECO:0000256" key="5">
    <source>
        <dbReference type="ARBA" id="ARBA00022679"/>
    </source>
</evidence>
<dbReference type="EMBL" id="RCCE01000003">
    <property type="protein sequence ID" value="RLJ51532.1"/>
    <property type="molecule type" value="Genomic_DNA"/>
</dbReference>
<dbReference type="PANTHER" id="PTHR44936">
    <property type="entry name" value="SENSOR PROTEIN CREC"/>
    <property type="match status" value="1"/>
</dbReference>
<dbReference type="AlphaFoldDB" id="A0A497W6I5"/>
<keyword evidence="6" id="KW-0547">Nucleotide-binding</keyword>
<dbReference type="EC" id="2.7.13.3" evidence="3"/>
<dbReference type="SMART" id="SM00388">
    <property type="entry name" value="HisKA"/>
    <property type="match status" value="1"/>
</dbReference>
<evidence type="ECO:0000256" key="1">
    <source>
        <dbReference type="ARBA" id="ARBA00000085"/>
    </source>
</evidence>
<keyword evidence="12" id="KW-1185">Reference proteome</keyword>
<dbReference type="PROSITE" id="PS50109">
    <property type="entry name" value="HIS_KIN"/>
    <property type="match status" value="1"/>
</dbReference>
<gene>
    <name evidence="11" type="ORF">BCF46_1745</name>
</gene>
<dbReference type="SMART" id="SM00387">
    <property type="entry name" value="HATPase_c"/>
    <property type="match status" value="1"/>
</dbReference>
<comment type="subcellular location">
    <subcellularLocation>
        <location evidence="2">Cell membrane</location>
        <topology evidence="2">Multi-pass membrane protein</topology>
    </subcellularLocation>
</comment>
<dbReference type="CDD" id="cd00082">
    <property type="entry name" value="HisKA"/>
    <property type="match status" value="1"/>
</dbReference>
<dbReference type="Proteomes" id="UP000269157">
    <property type="component" value="Unassembled WGS sequence"/>
</dbReference>
<comment type="catalytic activity">
    <reaction evidence="1">
        <text>ATP + protein L-histidine = ADP + protein N-phospho-L-histidine.</text>
        <dbReference type="EC" id="2.7.13.3"/>
    </reaction>
</comment>
<dbReference type="Gene3D" id="3.30.565.10">
    <property type="entry name" value="Histidine kinase-like ATPase, C-terminal domain"/>
    <property type="match status" value="1"/>
</dbReference>
<dbReference type="CDD" id="cd00075">
    <property type="entry name" value="HATPase"/>
    <property type="match status" value="1"/>
</dbReference>
<comment type="caution">
    <text evidence="11">The sequence shown here is derived from an EMBL/GenBank/DDBJ whole genome shotgun (WGS) entry which is preliminary data.</text>
</comment>
<dbReference type="Pfam" id="PF02518">
    <property type="entry name" value="HATPase_c"/>
    <property type="match status" value="1"/>
</dbReference>
<accession>A0A497W6I5</accession>
<dbReference type="Gene3D" id="1.10.287.130">
    <property type="match status" value="1"/>
</dbReference>
<keyword evidence="5" id="KW-0808">Transferase</keyword>
<keyword evidence="8" id="KW-0067">ATP-binding</keyword>
<dbReference type="SUPFAM" id="SSF55874">
    <property type="entry name" value="ATPase domain of HSP90 chaperone/DNA topoisomerase II/histidine kinase"/>
    <property type="match status" value="1"/>
</dbReference>
<proteinExistence type="predicted"/>
<evidence type="ECO:0000256" key="9">
    <source>
        <dbReference type="SAM" id="Phobius"/>
    </source>
</evidence>
<evidence type="ECO:0000256" key="8">
    <source>
        <dbReference type="ARBA" id="ARBA00022840"/>
    </source>
</evidence>
<evidence type="ECO:0000256" key="4">
    <source>
        <dbReference type="ARBA" id="ARBA00022475"/>
    </source>
</evidence>
<feature type="transmembrane region" description="Helical" evidence="9">
    <location>
        <begin position="177"/>
        <end position="204"/>
    </location>
</feature>
<dbReference type="InterPro" id="IPR005467">
    <property type="entry name" value="His_kinase_dom"/>
</dbReference>
<evidence type="ECO:0000259" key="10">
    <source>
        <dbReference type="PROSITE" id="PS50109"/>
    </source>
</evidence>
<evidence type="ECO:0000313" key="12">
    <source>
        <dbReference type="Proteomes" id="UP000269157"/>
    </source>
</evidence>